<evidence type="ECO:0000313" key="4">
    <source>
        <dbReference type="Proteomes" id="UP001305702"/>
    </source>
</evidence>
<feature type="transmembrane region" description="Helical" evidence="1">
    <location>
        <begin position="138"/>
        <end position="161"/>
    </location>
</feature>
<dbReference type="InterPro" id="IPR041489">
    <property type="entry name" value="PDZ_6"/>
</dbReference>
<dbReference type="PROSITE" id="PS50106">
    <property type="entry name" value="PDZ"/>
    <property type="match status" value="1"/>
</dbReference>
<evidence type="ECO:0000256" key="1">
    <source>
        <dbReference type="SAM" id="Phobius"/>
    </source>
</evidence>
<feature type="domain" description="PDZ" evidence="2">
    <location>
        <begin position="311"/>
        <end position="367"/>
    </location>
</feature>
<dbReference type="SMART" id="SM00228">
    <property type="entry name" value="PDZ"/>
    <property type="match status" value="1"/>
</dbReference>
<feature type="transmembrane region" description="Helical" evidence="1">
    <location>
        <begin position="82"/>
        <end position="100"/>
    </location>
</feature>
<evidence type="ECO:0000313" key="3">
    <source>
        <dbReference type="EMBL" id="WNQ11625.1"/>
    </source>
</evidence>
<feature type="transmembrane region" description="Helical" evidence="1">
    <location>
        <begin position="221"/>
        <end position="243"/>
    </location>
</feature>
<dbReference type="EMBL" id="CP130318">
    <property type="protein sequence ID" value="WNQ11625.1"/>
    <property type="molecule type" value="Genomic_DNA"/>
</dbReference>
<sequence>MNVGLQVGEQLLRAAAGLLLNPFYYIGILFLVLQYRRQIALERKLFAVRLHSLIGETARTVAWGAAAGLAASLLLTVTGVRLEAGTMILLWAVSLVLLLIRVRYLCLAYSAGVLGIAHYAAKLFWSPEAGEGGWLREALLAVHVPSLLVLTAVLHLMEGLLVRRQGARLALPLFLESKRGKLVGGYQLQGFWPVPLVMLVPTGSGPLTLPWEPLFSGGQGLAGWSLLAFPAIIGFSQLTTAYLPKDKLRQSSGLLWAYALAVAALAGLAGLWEPLGLLGAGLAALLHEAMIRYGSREEDRKQPLYVHDDRGMHILAVLPNSAAQEAGLQAGEIVHRVNGVRVRSKEEFHDALRINPAFCKLEVLNHEGHSKFVSRALYADAHHQLGLILSPDDRAPFFLSEKPPGFASYLRMKWSGMRRNDKARSDFESLS</sequence>
<evidence type="ECO:0000259" key="2">
    <source>
        <dbReference type="PROSITE" id="PS50106"/>
    </source>
</evidence>
<name>A0AA96LE10_9BACL</name>
<keyword evidence="4" id="KW-1185">Reference proteome</keyword>
<feature type="transmembrane region" description="Helical" evidence="1">
    <location>
        <begin position="182"/>
        <end position="201"/>
    </location>
</feature>
<keyword evidence="1" id="KW-0472">Membrane</keyword>
<dbReference type="KEGG" id="paun:MJA45_00665"/>
<dbReference type="AlphaFoldDB" id="A0AA96LE10"/>
<keyword evidence="1" id="KW-0812">Transmembrane</keyword>
<feature type="transmembrane region" description="Helical" evidence="1">
    <location>
        <begin position="107"/>
        <end position="126"/>
    </location>
</feature>
<dbReference type="Pfam" id="PF17820">
    <property type="entry name" value="PDZ_6"/>
    <property type="match status" value="1"/>
</dbReference>
<dbReference type="InterPro" id="IPR001478">
    <property type="entry name" value="PDZ"/>
</dbReference>
<feature type="transmembrane region" description="Helical" evidence="1">
    <location>
        <begin position="12"/>
        <end position="33"/>
    </location>
</feature>
<feature type="transmembrane region" description="Helical" evidence="1">
    <location>
        <begin position="255"/>
        <end position="272"/>
    </location>
</feature>
<proteinExistence type="predicted"/>
<dbReference type="RefSeq" id="WP_315605402.1">
    <property type="nucleotide sequence ID" value="NZ_CP130318.1"/>
</dbReference>
<gene>
    <name evidence="3" type="ORF">MJA45_00665</name>
</gene>
<dbReference type="Proteomes" id="UP001305702">
    <property type="component" value="Chromosome"/>
</dbReference>
<dbReference type="SUPFAM" id="SSF50156">
    <property type="entry name" value="PDZ domain-like"/>
    <property type="match status" value="1"/>
</dbReference>
<feature type="transmembrane region" description="Helical" evidence="1">
    <location>
        <begin position="53"/>
        <end position="76"/>
    </location>
</feature>
<dbReference type="Gene3D" id="2.30.42.10">
    <property type="match status" value="1"/>
</dbReference>
<organism evidence="3 4">
    <name type="scientific">Paenibacillus aurantius</name>
    <dbReference type="NCBI Taxonomy" id="2918900"/>
    <lineage>
        <taxon>Bacteria</taxon>
        <taxon>Bacillati</taxon>
        <taxon>Bacillota</taxon>
        <taxon>Bacilli</taxon>
        <taxon>Bacillales</taxon>
        <taxon>Paenibacillaceae</taxon>
        <taxon>Paenibacillus</taxon>
    </lineage>
</organism>
<reference evidence="3 4" key="1">
    <citation type="submission" date="2022-02" db="EMBL/GenBank/DDBJ databases">
        <title>Paenibacillus sp. MBLB1776 Whole Genome Shotgun Sequencing.</title>
        <authorList>
            <person name="Hwang C.Y."/>
            <person name="Cho E.-S."/>
            <person name="Seo M.-J."/>
        </authorList>
    </citation>
    <scope>NUCLEOTIDE SEQUENCE [LARGE SCALE GENOMIC DNA]</scope>
    <source>
        <strain evidence="3 4">MBLB1776</strain>
    </source>
</reference>
<accession>A0AA96LE10</accession>
<keyword evidence="1" id="KW-1133">Transmembrane helix</keyword>
<protein>
    <submittedName>
        <fullName evidence="3">PDZ domain-containing protein</fullName>
    </submittedName>
</protein>
<dbReference type="InterPro" id="IPR036034">
    <property type="entry name" value="PDZ_sf"/>
</dbReference>